<dbReference type="AlphaFoldDB" id="A0A382SZK3"/>
<reference evidence="1" key="1">
    <citation type="submission" date="2018-05" db="EMBL/GenBank/DDBJ databases">
        <authorList>
            <person name="Lanie J.A."/>
            <person name="Ng W.-L."/>
            <person name="Kazmierczak K.M."/>
            <person name="Andrzejewski T.M."/>
            <person name="Davidsen T.M."/>
            <person name="Wayne K.J."/>
            <person name="Tettelin H."/>
            <person name="Glass J.I."/>
            <person name="Rusch D."/>
            <person name="Podicherti R."/>
            <person name="Tsui H.-C.T."/>
            <person name="Winkler M.E."/>
        </authorList>
    </citation>
    <scope>NUCLEOTIDE SEQUENCE</scope>
</reference>
<gene>
    <name evidence="1" type="ORF">METZ01_LOCUS368224</name>
</gene>
<proteinExistence type="predicted"/>
<evidence type="ECO:0000313" key="1">
    <source>
        <dbReference type="EMBL" id="SVD15370.1"/>
    </source>
</evidence>
<protein>
    <submittedName>
        <fullName evidence="1">Uncharacterized protein</fullName>
    </submittedName>
</protein>
<sequence length="143" mass="15482">MNFHLLFSRTYTTVNYKCSVSILICQEFKEKTAMSQGSFPPPGQGSSTSDELAASGDRAIVSVAFPRADFNRVIQHAAHANKKTSEFIREAALQAITGHSAGVKFSVATGSAATIIMSSNVPSSTYAPGSWHHSFDDRNMETY</sequence>
<accession>A0A382SZK3</accession>
<organism evidence="1">
    <name type="scientific">marine metagenome</name>
    <dbReference type="NCBI Taxonomy" id="408172"/>
    <lineage>
        <taxon>unclassified sequences</taxon>
        <taxon>metagenomes</taxon>
        <taxon>ecological metagenomes</taxon>
    </lineage>
</organism>
<dbReference type="EMBL" id="UINC01132821">
    <property type="protein sequence ID" value="SVD15370.1"/>
    <property type="molecule type" value="Genomic_DNA"/>
</dbReference>
<name>A0A382SZK3_9ZZZZ</name>